<geneLocation type="plasmid" evidence="2">
    <name>pK185_rmpA2</name>
</geneLocation>
<evidence type="ECO:0000313" key="2">
    <source>
        <dbReference type="EMBL" id="QIQ13662.1"/>
    </source>
</evidence>
<reference evidence="2" key="1">
    <citation type="submission" date="2018-12" db="EMBL/GenBank/DDBJ databases">
        <authorList>
            <person name="Liu L."/>
        </authorList>
    </citation>
    <scope>NUCLEOTIDE SEQUENCE</scope>
    <source>
        <strain evidence="2">K185</strain>
        <plasmid evidence="2">pK185_rmpA2</plasmid>
    </source>
</reference>
<feature type="compositionally biased region" description="Basic residues" evidence="1">
    <location>
        <begin position="28"/>
        <end position="38"/>
    </location>
</feature>
<keyword evidence="2" id="KW-0614">Plasmid</keyword>
<dbReference type="AlphaFoldDB" id="A0A6G9HSP1"/>
<evidence type="ECO:0000256" key="1">
    <source>
        <dbReference type="SAM" id="MobiDB-lite"/>
    </source>
</evidence>
<organism evidence="2">
    <name type="scientific">Klebsiella pneumoniae</name>
    <dbReference type="NCBI Taxonomy" id="573"/>
    <lineage>
        <taxon>Bacteria</taxon>
        <taxon>Pseudomonadati</taxon>
        <taxon>Pseudomonadota</taxon>
        <taxon>Gammaproteobacteria</taxon>
        <taxon>Enterobacterales</taxon>
        <taxon>Enterobacteriaceae</taxon>
        <taxon>Klebsiella/Raoultella group</taxon>
        <taxon>Klebsiella</taxon>
        <taxon>Klebsiella pneumoniae complex</taxon>
    </lineage>
</organism>
<feature type="region of interest" description="Disordered" evidence="1">
    <location>
        <begin position="28"/>
        <end position="49"/>
    </location>
</feature>
<proteinExistence type="predicted"/>
<sequence>MPYSPAKLLPRSATLCVGRDCAHFRHIQKKRKNKKKEKNVRAGAVGLAR</sequence>
<accession>A0A6G9HSP1</accession>
<protein>
    <submittedName>
        <fullName evidence="2">Uncharacterized protein</fullName>
    </submittedName>
</protein>
<dbReference type="EMBL" id="MK347226">
    <property type="protein sequence ID" value="QIQ13662.1"/>
    <property type="molecule type" value="Genomic_DNA"/>
</dbReference>
<name>A0A6G9HSP1_KLEPN</name>